<evidence type="ECO:0000313" key="1">
    <source>
        <dbReference type="EMBL" id="MDN0075331.1"/>
    </source>
</evidence>
<dbReference type="PANTHER" id="PTHR48100">
    <property type="entry name" value="BROAD-SPECIFICITY PHOSPHATASE YOR283W-RELATED"/>
    <property type="match status" value="1"/>
</dbReference>
<dbReference type="Gene3D" id="3.40.50.1240">
    <property type="entry name" value="Phosphoglycerate mutase-like"/>
    <property type="match status" value="1"/>
</dbReference>
<sequence>MSSLAPTRLCLVRHGETSWNRERRLQGQLDTPLNVLGRQQAQRVAARLADLAGTAPFAALYSSDLERTRDTAQPIAERLALAVQLTPSLRERHFGQLQGLTPDQAAEQHPALQLAMQQRALDSDLGGGETLSTLAERLRRFLGHMLERHAGRQVIVVTHGGVLDVIRRLATGKTLDSPRDFTIPNAALNWISHDGQTWQLDDWADDRHLPQALDEI</sequence>
<dbReference type="SUPFAM" id="SSF53254">
    <property type="entry name" value="Phosphoglycerate mutase-like"/>
    <property type="match status" value="1"/>
</dbReference>
<gene>
    <name evidence="1" type="ORF">QU481_10560</name>
</gene>
<dbReference type="SMART" id="SM00855">
    <property type="entry name" value="PGAM"/>
    <property type="match status" value="1"/>
</dbReference>
<dbReference type="InterPro" id="IPR029033">
    <property type="entry name" value="His_PPase_superfam"/>
</dbReference>
<dbReference type="EMBL" id="JAUEDK010000016">
    <property type="protein sequence ID" value="MDN0075331.1"/>
    <property type="molecule type" value="Genomic_DNA"/>
</dbReference>
<organism evidence="1 2">
    <name type="scientific">Crenobacter oryzisoli</name>
    <dbReference type="NCBI Taxonomy" id="3056844"/>
    <lineage>
        <taxon>Bacteria</taxon>
        <taxon>Pseudomonadati</taxon>
        <taxon>Pseudomonadota</taxon>
        <taxon>Betaproteobacteria</taxon>
        <taxon>Neisseriales</taxon>
        <taxon>Neisseriaceae</taxon>
        <taxon>Crenobacter</taxon>
    </lineage>
</organism>
<dbReference type="Proteomes" id="UP001168540">
    <property type="component" value="Unassembled WGS sequence"/>
</dbReference>
<keyword evidence="2" id="KW-1185">Reference proteome</keyword>
<dbReference type="InterPro" id="IPR013078">
    <property type="entry name" value="His_Pase_superF_clade-1"/>
</dbReference>
<dbReference type="GO" id="GO:0016787">
    <property type="term" value="F:hydrolase activity"/>
    <property type="evidence" value="ECO:0007669"/>
    <property type="project" value="UniProtKB-KW"/>
</dbReference>
<proteinExistence type="predicted"/>
<dbReference type="InterPro" id="IPR001345">
    <property type="entry name" value="PG/BPGM_mutase_AS"/>
</dbReference>
<comment type="caution">
    <text evidence="1">The sequence shown here is derived from an EMBL/GenBank/DDBJ whole genome shotgun (WGS) entry which is preliminary data.</text>
</comment>
<dbReference type="PANTHER" id="PTHR48100:SF44">
    <property type="entry name" value="PHOSPHATASE C1620.13-RELATED"/>
    <property type="match status" value="1"/>
</dbReference>
<evidence type="ECO:0000313" key="2">
    <source>
        <dbReference type="Proteomes" id="UP001168540"/>
    </source>
</evidence>
<reference evidence="1" key="1">
    <citation type="submission" date="2023-06" db="EMBL/GenBank/DDBJ databases">
        <authorList>
            <person name="Zhang S."/>
        </authorList>
    </citation>
    <scope>NUCLEOTIDE SEQUENCE</scope>
    <source>
        <strain evidence="1">SG2303</strain>
    </source>
</reference>
<dbReference type="RefSeq" id="WP_289829937.1">
    <property type="nucleotide sequence ID" value="NZ_JAUEDK010000016.1"/>
</dbReference>
<dbReference type="Pfam" id="PF00300">
    <property type="entry name" value="His_Phos_1"/>
    <property type="match status" value="1"/>
</dbReference>
<dbReference type="CDD" id="cd07067">
    <property type="entry name" value="HP_PGM_like"/>
    <property type="match status" value="1"/>
</dbReference>
<accession>A0ABT7XNF6</accession>
<dbReference type="PROSITE" id="PS00175">
    <property type="entry name" value="PG_MUTASE"/>
    <property type="match status" value="1"/>
</dbReference>
<keyword evidence="1" id="KW-0378">Hydrolase</keyword>
<dbReference type="InterPro" id="IPR050275">
    <property type="entry name" value="PGM_Phosphatase"/>
</dbReference>
<name>A0ABT7XNF6_9NEIS</name>
<protein>
    <submittedName>
        <fullName evidence="1">Histidine phosphatase family protein</fullName>
        <ecNumber evidence="1">3.1.3.-</ecNumber>
    </submittedName>
</protein>
<dbReference type="EC" id="3.1.3.-" evidence="1"/>